<comment type="caution">
    <text evidence="2">The sequence shown here is derived from an EMBL/GenBank/DDBJ whole genome shotgun (WGS) entry which is preliminary data.</text>
</comment>
<organism evidence="2 3">
    <name type="scientific">Anthostomella pinea</name>
    <dbReference type="NCBI Taxonomy" id="933095"/>
    <lineage>
        <taxon>Eukaryota</taxon>
        <taxon>Fungi</taxon>
        <taxon>Dikarya</taxon>
        <taxon>Ascomycota</taxon>
        <taxon>Pezizomycotina</taxon>
        <taxon>Sordariomycetes</taxon>
        <taxon>Xylariomycetidae</taxon>
        <taxon>Xylariales</taxon>
        <taxon>Xylariaceae</taxon>
        <taxon>Anthostomella</taxon>
    </lineage>
</organism>
<sequence>MAPLLEKVQEKVLWCHGLDTFVFQELVCRMIEASVRYNARPQPPFDRDQHSALAKEIQALRHMHDDYPDDDTILRNRDIGDDKSWMLGDWKILELTEPLHHDDANDKGDDKAKGVFNLNDEYEYDHEEMMMDIRDAQIESEAEAEAETRGADNADVEMEAAGAEPTPAPVATFFDNLPFRNR</sequence>
<reference evidence="2" key="1">
    <citation type="submission" date="2023-10" db="EMBL/GenBank/DDBJ databases">
        <authorList>
            <person name="Hackl T."/>
        </authorList>
    </citation>
    <scope>NUCLEOTIDE SEQUENCE</scope>
</reference>
<evidence type="ECO:0000256" key="1">
    <source>
        <dbReference type="SAM" id="MobiDB-lite"/>
    </source>
</evidence>
<dbReference type="Proteomes" id="UP001295740">
    <property type="component" value="Unassembled WGS sequence"/>
</dbReference>
<dbReference type="EMBL" id="CAUWAG010000004">
    <property type="protein sequence ID" value="CAJ2502544.1"/>
    <property type="molecule type" value="Genomic_DNA"/>
</dbReference>
<keyword evidence="3" id="KW-1185">Reference proteome</keyword>
<feature type="region of interest" description="Disordered" evidence="1">
    <location>
        <begin position="140"/>
        <end position="182"/>
    </location>
</feature>
<evidence type="ECO:0000313" key="2">
    <source>
        <dbReference type="EMBL" id="CAJ2502544.1"/>
    </source>
</evidence>
<protein>
    <submittedName>
        <fullName evidence="2">Uu.00g099380.m01.CDS01</fullName>
    </submittedName>
</protein>
<dbReference type="AlphaFoldDB" id="A0AAI8YCT8"/>
<gene>
    <name evidence="2" type="ORF">KHLLAP_LOCUS3012</name>
</gene>
<name>A0AAI8YCT8_9PEZI</name>
<accession>A0AAI8YCT8</accession>
<proteinExistence type="predicted"/>
<evidence type="ECO:0000313" key="3">
    <source>
        <dbReference type="Proteomes" id="UP001295740"/>
    </source>
</evidence>